<evidence type="ECO:0000259" key="1">
    <source>
        <dbReference type="Pfam" id="PF00144"/>
    </source>
</evidence>
<sequence length="358" mass="39680">MKKLISLLLFINLSFGFGQSLGSLQDEKIKTAKEIAEAFLNKNNIPGMAISVSKNGKIIWSEGFGYSNIELKTEVSPSETQFRIASISKPITAAALAKLVDDRKLDFDESIYTYIPEFPKKKFDFTVRQVAGHIAGIRHYNGQEFILNKKMTIVEGLDIFKDDPLKFKPGSDFSYSTYGWNLLSVVVQNAAQTPFNDYMQETIFKPLKMDYTTLDLSDSNMPNRTQFYRKTYANKIVLGPTVSNEHKVAGGGFLSASEDLVKFGNEIISPEILSEASLKELVTPLTLDSGESTNYGIGFGIGKTKKETSIYGHTGGGVGASTLLRMYPEENIVISILTNLSQAPIRDIGEELELIFID</sequence>
<dbReference type="SUPFAM" id="SSF56601">
    <property type="entry name" value="beta-lactamase/transpeptidase-like"/>
    <property type="match status" value="1"/>
</dbReference>
<dbReference type="PANTHER" id="PTHR46520">
    <property type="entry name" value="SERINE BETA-LACTAMASE-LIKE PROTEIN LACTB, MITOCHONDRIAL"/>
    <property type="match status" value="1"/>
</dbReference>
<dbReference type="InterPro" id="IPR052794">
    <property type="entry name" value="Mito_Ser_Protease_LACTB"/>
</dbReference>
<keyword evidence="2" id="KW-0378">Hydrolase</keyword>
<comment type="caution">
    <text evidence="2">The sequence shown here is derived from an EMBL/GenBank/DDBJ whole genome shotgun (WGS) entry which is preliminary data.</text>
</comment>
<evidence type="ECO:0000313" key="2">
    <source>
        <dbReference type="EMBL" id="MDU8885381.1"/>
    </source>
</evidence>
<reference evidence="2 3" key="1">
    <citation type="submission" date="2023-10" db="EMBL/GenBank/DDBJ databases">
        <title>Marimonas sp. nov. isolated from tidal mud flat.</title>
        <authorList>
            <person name="Jaincy N.J."/>
            <person name="Srinivasan S."/>
            <person name="Lee S.-S."/>
        </authorList>
    </citation>
    <scope>NUCLEOTIDE SEQUENCE [LARGE SCALE GENOMIC DNA]</scope>
    <source>
        <strain evidence="2 3">MJ-SS3</strain>
    </source>
</reference>
<organism evidence="2 3">
    <name type="scientific">Gilvirhabdus luticola</name>
    <dbReference type="NCBI Taxonomy" id="3079858"/>
    <lineage>
        <taxon>Bacteria</taxon>
        <taxon>Pseudomonadati</taxon>
        <taxon>Bacteroidota</taxon>
        <taxon>Flavobacteriia</taxon>
        <taxon>Flavobacteriales</taxon>
        <taxon>Flavobacteriaceae</taxon>
        <taxon>Gilvirhabdus</taxon>
    </lineage>
</organism>
<feature type="domain" description="Beta-lactamase-related" evidence="1">
    <location>
        <begin position="34"/>
        <end position="343"/>
    </location>
</feature>
<protein>
    <submittedName>
        <fullName evidence="2">Serine hydrolase domain-containing protein</fullName>
        <ecNumber evidence="2">3.1.1.103</ecNumber>
    </submittedName>
</protein>
<keyword evidence="3" id="KW-1185">Reference proteome</keyword>
<proteinExistence type="predicted"/>
<evidence type="ECO:0000313" key="3">
    <source>
        <dbReference type="Proteomes" id="UP001268651"/>
    </source>
</evidence>
<dbReference type="InterPro" id="IPR012338">
    <property type="entry name" value="Beta-lactam/transpept-like"/>
</dbReference>
<dbReference type="InterPro" id="IPR001466">
    <property type="entry name" value="Beta-lactam-related"/>
</dbReference>
<dbReference type="GO" id="GO:0016787">
    <property type="term" value="F:hydrolase activity"/>
    <property type="evidence" value="ECO:0007669"/>
    <property type="project" value="UniProtKB-KW"/>
</dbReference>
<accession>A0ABU3U4U3</accession>
<dbReference type="EMBL" id="JAWHTF010000001">
    <property type="protein sequence ID" value="MDU8885381.1"/>
    <property type="molecule type" value="Genomic_DNA"/>
</dbReference>
<dbReference type="Gene3D" id="3.40.710.10">
    <property type="entry name" value="DD-peptidase/beta-lactamase superfamily"/>
    <property type="match status" value="1"/>
</dbReference>
<name>A0ABU3U4U3_9FLAO</name>
<dbReference type="PANTHER" id="PTHR46520:SF1">
    <property type="entry name" value="SERINE BETA-LACTAMASE-LIKE PROTEIN LACTB, MITOCHONDRIAL"/>
    <property type="match status" value="1"/>
</dbReference>
<dbReference type="Pfam" id="PF00144">
    <property type="entry name" value="Beta-lactamase"/>
    <property type="match status" value="1"/>
</dbReference>
<dbReference type="RefSeq" id="WP_316661245.1">
    <property type="nucleotide sequence ID" value="NZ_JAWHTF010000001.1"/>
</dbReference>
<gene>
    <name evidence="2" type="ORF">RXV94_04355</name>
</gene>
<dbReference type="Proteomes" id="UP001268651">
    <property type="component" value="Unassembled WGS sequence"/>
</dbReference>
<dbReference type="EC" id="3.1.1.103" evidence="2"/>